<dbReference type="GO" id="GO:0016887">
    <property type="term" value="F:ATP hydrolysis activity"/>
    <property type="evidence" value="ECO:0007669"/>
    <property type="project" value="InterPro"/>
</dbReference>
<sequence length="271" mass="30406">MFDNSTTTGVLRSETHLTKNFTPQEPVGRDGETDRIVEAVKPLTRQERPENLLVHGPAGVGKTTCVRHVFDRLEDESSTMAIYINCWQYDTRSSLLTELLIEMGYPAPRKGRPVDEILSRLQEFVGKSRGGVAVALDEFDRLGDQTEVVYDLEMLSNSVERDLGLVMVSNRGPRQVRLDPRSESRLDCLTLGFDPYSESELVNILARRVEQAFRPGAVEDEVVEVIAEEVASDSGDCRKALGRLLSLGRWADRNGMDDIGTEQYGEFRNQP</sequence>
<dbReference type="InterPro" id="IPR027417">
    <property type="entry name" value="P-loop_NTPase"/>
</dbReference>
<dbReference type="PANTHER" id="PTHR10763:SF22">
    <property type="entry name" value="ORC1-TYPE DNA REPLICATION PROTEIN"/>
    <property type="match status" value="1"/>
</dbReference>
<keyword evidence="4" id="KW-0067">ATP-binding</keyword>
<reference evidence="7 8" key="1">
    <citation type="journal article" date="2006" name="BMC Genomics">
        <title>The genome of the square archaeon Haloquadratum walsbyi: life at the limits of water activity.</title>
        <authorList>
            <person name="Bolhuis H.H."/>
            <person name="Palm P.P."/>
            <person name="Wende A.W."/>
            <person name="Falb M.M."/>
            <person name="Rampp M.M."/>
            <person name="Rodriguez-Valera F.F."/>
            <person name="Pfeiffer F.F."/>
            <person name="Oesterhelt D.D."/>
        </authorList>
    </citation>
    <scope>NUCLEOTIDE SEQUENCE [LARGE SCALE GENOMIC DNA]</scope>
    <source>
        <strain evidence="8">DSM 16790 / HBSQ001</strain>
    </source>
</reference>
<dbReference type="PANTHER" id="PTHR10763">
    <property type="entry name" value="CELL DIVISION CONTROL PROTEIN 6-RELATED"/>
    <property type="match status" value="1"/>
</dbReference>
<dbReference type="Pfam" id="PF22703">
    <property type="entry name" value="Cdc6_lid"/>
    <property type="match status" value="1"/>
</dbReference>
<dbReference type="InterPro" id="IPR003593">
    <property type="entry name" value="AAA+_ATPase"/>
</dbReference>
<dbReference type="CDD" id="cd00009">
    <property type="entry name" value="AAA"/>
    <property type="match status" value="1"/>
</dbReference>
<dbReference type="InterPro" id="IPR050311">
    <property type="entry name" value="ORC1/CDC6"/>
</dbReference>
<keyword evidence="2" id="KW-0235">DNA replication</keyword>
<keyword evidence="8" id="KW-1185">Reference proteome</keyword>
<evidence type="ECO:0000256" key="4">
    <source>
        <dbReference type="ARBA" id="ARBA00022840"/>
    </source>
</evidence>
<dbReference type="SUPFAM" id="SSF52540">
    <property type="entry name" value="P-loop containing nucleoside triphosphate hydrolases"/>
    <property type="match status" value="1"/>
</dbReference>
<dbReference type="Pfam" id="PF13401">
    <property type="entry name" value="AAA_22"/>
    <property type="match status" value="1"/>
</dbReference>
<dbReference type="AlphaFoldDB" id="Q18F93"/>
<dbReference type="Gene3D" id="1.10.8.60">
    <property type="match status" value="1"/>
</dbReference>
<dbReference type="HOGENOM" id="CLU_091577_0_0_2"/>
<dbReference type="SMART" id="SM00382">
    <property type="entry name" value="AAA"/>
    <property type="match status" value="1"/>
</dbReference>
<evidence type="ECO:0000259" key="6">
    <source>
        <dbReference type="SMART" id="SM00382"/>
    </source>
</evidence>
<gene>
    <name evidence="7" type="primary">orc6</name>
    <name evidence="7" type="synonym">cdc6F</name>
    <name evidence="7" type="ordered locus">HQ_3268A</name>
</gene>
<evidence type="ECO:0000256" key="5">
    <source>
        <dbReference type="SAM" id="MobiDB-lite"/>
    </source>
</evidence>
<evidence type="ECO:0000256" key="2">
    <source>
        <dbReference type="ARBA" id="ARBA00022705"/>
    </source>
</evidence>
<dbReference type="InterPro" id="IPR055237">
    <property type="entry name" value="Cdc6_lid"/>
</dbReference>
<evidence type="ECO:0000256" key="3">
    <source>
        <dbReference type="ARBA" id="ARBA00022741"/>
    </source>
</evidence>
<dbReference type="GeneID" id="4193826"/>
<dbReference type="Gene3D" id="3.40.50.300">
    <property type="entry name" value="P-loop containing nucleotide triphosphate hydrolases"/>
    <property type="match status" value="1"/>
</dbReference>
<dbReference type="eggNOG" id="arCOG00467">
    <property type="taxonomic scope" value="Archaea"/>
</dbReference>
<evidence type="ECO:0000313" key="7">
    <source>
        <dbReference type="EMBL" id="CAJ53365.2"/>
    </source>
</evidence>
<feature type="compositionally biased region" description="Polar residues" evidence="5">
    <location>
        <begin position="1"/>
        <end position="10"/>
    </location>
</feature>
<dbReference type="GO" id="GO:0005524">
    <property type="term" value="F:ATP binding"/>
    <property type="evidence" value="ECO:0007669"/>
    <property type="project" value="UniProtKB-KW"/>
</dbReference>
<comment type="similarity">
    <text evidence="1">Belongs to the CDC6/cdc18 family.</text>
</comment>
<evidence type="ECO:0000256" key="1">
    <source>
        <dbReference type="ARBA" id="ARBA00006184"/>
    </source>
</evidence>
<feature type="region of interest" description="Disordered" evidence="5">
    <location>
        <begin position="1"/>
        <end position="30"/>
    </location>
</feature>
<organism evidence="7 8">
    <name type="scientific">Haloquadratum walsbyi (strain DSM 16790 / HBSQ001)</name>
    <dbReference type="NCBI Taxonomy" id="362976"/>
    <lineage>
        <taxon>Archaea</taxon>
        <taxon>Methanobacteriati</taxon>
        <taxon>Methanobacteriota</taxon>
        <taxon>Stenosarchaea group</taxon>
        <taxon>Halobacteria</taxon>
        <taxon>Halobacteriales</taxon>
        <taxon>Haloferacaceae</taxon>
        <taxon>Haloquadratum</taxon>
    </lineage>
</organism>
<dbReference type="Proteomes" id="UP000001975">
    <property type="component" value="Chromosome"/>
</dbReference>
<keyword evidence="3" id="KW-0547">Nucleotide-binding</keyword>
<dbReference type="KEGG" id="hwa:HQ_3268A"/>
<accession>Q18F93</accession>
<evidence type="ECO:0000313" key="8">
    <source>
        <dbReference type="Proteomes" id="UP000001975"/>
    </source>
</evidence>
<dbReference type="STRING" id="362976.HQ_3268A"/>
<name>Q18F93_HALWD</name>
<dbReference type="InterPro" id="IPR049945">
    <property type="entry name" value="AAA_22"/>
</dbReference>
<dbReference type="RefSeq" id="WP_048066833.1">
    <property type="nucleotide sequence ID" value="NC_008212.1"/>
</dbReference>
<feature type="domain" description="AAA+ ATPase" evidence="6">
    <location>
        <begin position="48"/>
        <end position="192"/>
    </location>
</feature>
<dbReference type="GO" id="GO:0006260">
    <property type="term" value="P:DNA replication"/>
    <property type="evidence" value="ECO:0007669"/>
    <property type="project" value="UniProtKB-KW"/>
</dbReference>
<proteinExistence type="inferred from homology"/>
<protein>
    <submittedName>
        <fullName evidence="7">Orc1-type DNA replication protein</fullName>
    </submittedName>
</protein>
<dbReference type="EMBL" id="AM180088">
    <property type="protein sequence ID" value="CAJ53365.2"/>
    <property type="molecule type" value="Genomic_DNA"/>
</dbReference>